<dbReference type="Proteomes" id="UP000248827">
    <property type="component" value="Unassembled WGS sequence"/>
</dbReference>
<evidence type="ECO:0000313" key="1">
    <source>
        <dbReference type="EMBL" id="RAJ03441.1"/>
    </source>
</evidence>
<protein>
    <submittedName>
        <fullName evidence="1">Uncharacterized protein</fullName>
    </submittedName>
</protein>
<proteinExistence type="predicted"/>
<dbReference type="RefSeq" id="WP_111618763.1">
    <property type="nucleotide sequence ID" value="NZ_QLLI01000001.1"/>
</dbReference>
<evidence type="ECO:0000313" key="2">
    <source>
        <dbReference type="Proteomes" id="UP000248827"/>
    </source>
</evidence>
<organism evidence="1 2">
    <name type="scientific">Paenibacillus pabuli</name>
    <dbReference type="NCBI Taxonomy" id="1472"/>
    <lineage>
        <taxon>Bacteria</taxon>
        <taxon>Bacillati</taxon>
        <taxon>Bacillota</taxon>
        <taxon>Bacilli</taxon>
        <taxon>Bacillales</taxon>
        <taxon>Paenibacillaceae</taxon>
        <taxon>Paenibacillus</taxon>
    </lineage>
</organism>
<sequence length="105" mass="11881">MNSILEALYNGRLRPDETMMPTHPEYQLLGRQIAALTEQWKNRLSEDEFRELEQLFDLCGQGDGMHSEAAFVQGFRLGANMLIEVMSQREESVLANSADCSVGMI</sequence>
<gene>
    <name evidence="1" type="ORF">DET54_101643</name>
</gene>
<name>A0ABX9BT81_9BACL</name>
<reference evidence="1 2" key="1">
    <citation type="submission" date="2018-06" db="EMBL/GenBank/DDBJ databases">
        <title>Freshwater and sediment microbial communities from various areas in North America, analyzing microbe dynamics in response to fracking.</title>
        <authorList>
            <person name="Lamendella R."/>
        </authorList>
    </citation>
    <scope>NUCLEOTIDE SEQUENCE [LARGE SCALE GENOMIC DNA]</scope>
    <source>
        <strain evidence="1 2">NG-13</strain>
    </source>
</reference>
<dbReference type="InterPro" id="IPR049215">
    <property type="entry name" value="DUF6809"/>
</dbReference>
<dbReference type="EMBL" id="QLLI01000001">
    <property type="protein sequence ID" value="RAJ03441.1"/>
    <property type="molecule type" value="Genomic_DNA"/>
</dbReference>
<comment type="caution">
    <text evidence="1">The sequence shown here is derived from an EMBL/GenBank/DDBJ whole genome shotgun (WGS) entry which is preliminary data.</text>
</comment>
<dbReference type="Pfam" id="PF20648">
    <property type="entry name" value="DUF6809"/>
    <property type="match status" value="1"/>
</dbReference>
<accession>A0ABX9BT81</accession>
<keyword evidence="2" id="KW-1185">Reference proteome</keyword>